<dbReference type="Proteomes" id="UP000198504">
    <property type="component" value="Unassembled WGS sequence"/>
</dbReference>
<evidence type="ECO:0000313" key="13">
    <source>
        <dbReference type="EMBL" id="SEP74454.1"/>
    </source>
</evidence>
<evidence type="ECO:0000313" key="14">
    <source>
        <dbReference type="Proteomes" id="UP000198504"/>
    </source>
</evidence>
<keyword evidence="4" id="KW-0997">Cell inner membrane</keyword>
<reference evidence="14" key="1">
    <citation type="submission" date="2016-10" db="EMBL/GenBank/DDBJ databases">
        <authorList>
            <person name="Varghese N."/>
            <person name="Submissions S."/>
        </authorList>
    </citation>
    <scope>NUCLEOTIDE SEQUENCE [LARGE SCALE GENOMIC DNA]</scope>
    <source>
        <strain evidence="14">CGMCC 4.6856</strain>
    </source>
</reference>
<feature type="domain" description="ABC transporter" evidence="11">
    <location>
        <begin position="420"/>
        <end position="654"/>
    </location>
</feature>
<keyword evidence="14" id="KW-1185">Reference proteome</keyword>
<dbReference type="GO" id="GO:0005886">
    <property type="term" value="C:plasma membrane"/>
    <property type="evidence" value="ECO:0007669"/>
    <property type="project" value="UniProtKB-SubCell"/>
</dbReference>
<dbReference type="InterPro" id="IPR003593">
    <property type="entry name" value="AAA+_ATPase"/>
</dbReference>
<evidence type="ECO:0000256" key="10">
    <source>
        <dbReference type="SAM" id="Phobius"/>
    </source>
</evidence>
<dbReference type="PROSITE" id="PS50893">
    <property type="entry name" value="ABC_TRANSPORTER_2"/>
    <property type="match status" value="1"/>
</dbReference>
<dbReference type="GO" id="GO:0016887">
    <property type="term" value="F:ATP hydrolysis activity"/>
    <property type="evidence" value="ECO:0007669"/>
    <property type="project" value="InterPro"/>
</dbReference>
<proteinExistence type="predicted"/>
<dbReference type="STRING" id="1036181.SAMN05421756_101561"/>
<evidence type="ECO:0000259" key="12">
    <source>
        <dbReference type="PROSITE" id="PS50929"/>
    </source>
</evidence>
<keyword evidence="2" id="KW-0813">Transport</keyword>
<dbReference type="FunFam" id="3.40.50.300:FF:001001">
    <property type="entry name" value="Multidrug ABC transporter ATP-binding protein"/>
    <property type="match status" value="1"/>
</dbReference>
<feature type="transmembrane region" description="Helical" evidence="10">
    <location>
        <begin position="330"/>
        <end position="352"/>
    </location>
</feature>
<dbReference type="AlphaFoldDB" id="A0A1H9ACQ4"/>
<dbReference type="InterPro" id="IPR039421">
    <property type="entry name" value="Type_1_exporter"/>
</dbReference>
<gene>
    <name evidence="13" type="ORF">SAMN05421756_101561</name>
</gene>
<name>A0A1H9ACQ4_9ACTN</name>
<feature type="transmembrane region" description="Helical" evidence="10">
    <location>
        <begin position="106"/>
        <end position="127"/>
    </location>
</feature>
<feature type="transmembrane region" description="Helical" evidence="10">
    <location>
        <begin position="223"/>
        <end position="241"/>
    </location>
</feature>
<dbReference type="EMBL" id="FOFA01000001">
    <property type="protein sequence ID" value="SEP74454.1"/>
    <property type="molecule type" value="Genomic_DNA"/>
</dbReference>
<keyword evidence="6" id="KW-0547">Nucleotide-binding</keyword>
<dbReference type="Gene3D" id="1.20.1560.10">
    <property type="entry name" value="ABC transporter type 1, transmembrane domain"/>
    <property type="match status" value="1"/>
</dbReference>
<evidence type="ECO:0000256" key="4">
    <source>
        <dbReference type="ARBA" id="ARBA00022519"/>
    </source>
</evidence>
<evidence type="ECO:0000256" key="2">
    <source>
        <dbReference type="ARBA" id="ARBA00022448"/>
    </source>
</evidence>
<dbReference type="GO" id="GO:0005524">
    <property type="term" value="F:ATP binding"/>
    <property type="evidence" value="ECO:0007669"/>
    <property type="project" value="UniProtKB-KW"/>
</dbReference>
<keyword evidence="7" id="KW-0067">ATP-binding</keyword>
<evidence type="ECO:0000256" key="6">
    <source>
        <dbReference type="ARBA" id="ARBA00022741"/>
    </source>
</evidence>
<dbReference type="Gene3D" id="3.40.50.300">
    <property type="entry name" value="P-loop containing nucleotide triphosphate hydrolases"/>
    <property type="match status" value="1"/>
</dbReference>
<dbReference type="CDD" id="cd07346">
    <property type="entry name" value="ABC_6TM_exporters"/>
    <property type="match status" value="1"/>
</dbReference>
<dbReference type="PROSITE" id="PS50929">
    <property type="entry name" value="ABC_TM1F"/>
    <property type="match status" value="1"/>
</dbReference>
<dbReference type="Pfam" id="PF00664">
    <property type="entry name" value="ABC_membrane"/>
    <property type="match status" value="1"/>
</dbReference>
<dbReference type="SMART" id="SM00382">
    <property type="entry name" value="AAA"/>
    <property type="match status" value="1"/>
</dbReference>
<dbReference type="RefSeq" id="WP_091177560.1">
    <property type="nucleotide sequence ID" value="NZ_FOFA01000001.1"/>
</dbReference>
<evidence type="ECO:0000256" key="8">
    <source>
        <dbReference type="ARBA" id="ARBA00022989"/>
    </source>
</evidence>
<comment type="subcellular location">
    <subcellularLocation>
        <location evidence="1">Cell membrane</location>
        <topology evidence="1">Multi-pass membrane protein</topology>
    </subcellularLocation>
</comment>
<dbReference type="SUPFAM" id="SSF52540">
    <property type="entry name" value="P-loop containing nucleoside triphosphate hydrolases"/>
    <property type="match status" value="1"/>
</dbReference>
<accession>A0A1H9ACQ4</accession>
<organism evidence="13 14">
    <name type="scientific">Microlunatus flavus</name>
    <dbReference type="NCBI Taxonomy" id="1036181"/>
    <lineage>
        <taxon>Bacteria</taxon>
        <taxon>Bacillati</taxon>
        <taxon>Actinomycetota</taxon>
        <taxon>Actinomycetes</taxon>
        <taxon>Propionibacteriales</taxon>
        <taxon>Propionibacteriaceae</taxon>
        <taxon>Microlunatus</taxon>
    </lineage>
</organism>
<keyword evidence="8 10" id="KW-1133">Transmembrane helix</keyword>
<evidence type="ECO:0000256" key="9">
    <source>
        <dbReference type="ARBA" id="ARBA00023136"/>
    </source>
</evidence>
<evidence type="ECO:0000256" key="3">
    <source>
        <dbReference type="ARBA" id="ARBA00022475"/>
    </source>
</evidence>
<dbReference type="InterPro" id="IPR003439">
    <property type="entry name" value="ABC_transporter-like_ATP-bd"/>
</dbReference>
<feature type="domain" description="ABC transmembrane type-1" evidence="12">
    <location>
        <begin position="107"/>
        <end position="389"/>
    </location>
</feature>
<protein>
    <submittedName>
        <fullName evidence="13">ABC-type multidrug transport system, ATPase and permease component</fullName>
    </submittedName>
</protein>
<dbReference type="SUPFAM" id="SSF90123">
    <property type="entry name" value="ABC transporter transmembrane region"/>
    <property type="match status" value="1"/>
</dbReference>
<evidence type="ECO:0000256" key="7">
    <source>
        <dbReference type="ARBA" id="ARBA00022840"/>
    </source>
</evidence>
<dbReference type="PANTHER" id="PTHR43394">
    <property type="entry name" value="ATP-DEPENDENT PERMEASE MDL1, MITOCHONDRIAL"/>
    <property type="match status" value="1"/>
</dbReference>
<dbReference type="GO" id="GO:0015421">
    <property type="term" value="F:ABC-type oligopeptide transporter activity"/>
    <property type="evidence" value="ECO:0007669"/>
    <property type="project" value="TreeGrafter"/>
</dbReference>
<feature type="transmembrane region" description="Helical" evidence="10">
    <location>
        <begin position="247"/>
        <end position="266"/>
    </location>
</feature>
<dbReference type="Pfam" id="PF00005">
    <property type="entry name" value="ABC_tran"/>
    <property type="match status" value="1"/>
</dbReference>
<dbReference type="InterPro" id="IPR027417">
    <property type="entry name" value="P-loop_NTPase"/>
</dbReference>
<sequence>MSDLAVTGTPEVAVDGALAARPLPDSAQTWSEERVPARVPAALLPPSTRSPGRRLAAWRSRHRLRAARAQAYYDGSLHPERALPVATRGVVGRFALALVRSRRRTVVALLVLHALAALAGLVVPRVVGRLVDQTAAGGTSVDSVDALALAVGAVVVVQAVLTFLALRMSVLFGQDLLASAREQVVDTVLALPLGRVESASSGDLVTRVTRDVSEMSRSVRYGLPEAAVAAATTVLTIGAMLLNSLFLAVPLLLSLPVLVVAVRRYLARAAQGYVTEGGTYSLINTSLTETVEGARTVEALGLQERRNTVNDDDIAESSQAERYTMALRNLLFGGLGLAFDTPLVLVLALGAYGYARGWVTLGQLTAATLYLQALKEPLQRLIRNLDQLQVGIASTARLLGVAEVPQDREAGDALPVGSRLTGTDLRFAYRPGRDVLHGVDLALRPGERLAIVGPSGSGKSTLGRLLAGINGPRTGSVTVGGVELLELPLPVLRTEVALVTQEHHVFAGSVRDNVVLAREDAGDDVVLEALRTVEALDWVERLPHGLDTRLGSGHLEPTPSQAQQIALARLVVADPHTLVLDEATSLIDPTTARHLEGSMAALLADRTVVAIAHRLHTAHDADRIAVVIDGRIAELGSHHDLVAADGEYARLWRAWTS</sequence>
<evidence type="ECO:0000256" key="5">
    <source>
        <dbReference type="ARBA" id="ARBA00022692"/>
    </source>
</evidence>
<dbReference type="InterPro" id="IPR011527">
    <property type="entry name" value="ABC1_TM_dom"/>
</dbReference>
<dbReference type="OrthoDB" id="9806127at2"/>
<keyword evidence="3" id="KW-1003">Cell membrane</keyword>
<evidence type="ECO:0000256" key="1">
    <source>
        <dbReference type="ARBA" id="ARBA00004651"/>
    </source>
</evidence>
<evidence type="ECO:0000259" key="11">
    <source>
        <dbReference type="PROSITE" id="PS50893"/>
    </source>
</evidence>
<feature type="transmembrane region" description="Helical" evidence="10">
    <location>
        <begin position="147"/>
        <end position="166"/>
    </location>
</feature>
<dbReference type="PANTHER" id="PTHR43394:SF1">
    <property type="entry name" value="ATP-BINDING CASSETTE SUB-FAMILY B MEMBER 10, MITOCHONDRIAL"/>
    <property type="match status" value="1"/>
</dbReference>
<keyword evidence="9 10" id="KW-0472">Membrane</keyword>
<dbReference type="InterPro" id="IPR036640">
    <property type="entry name" value="ABC1_TM_sf"/>
</dbReference>
<keyword evidence="5 10" id="KW-0812">Transmembrane</keyword>